<accession>A0A933I920</accession>
<feature type="transmembrane region" description="Helical" evidence="5">
    <location>
        <begin position="269"/>
        <end position="291"/>
    </location>
</feature>
<feature type="transmembrane region" description="Helical" evidence="5">
    <location>
        <begin position="392"/>
        <end position="417"/>
    </location>
</feature>
<evidence type="ECO:0000313" key="7">
    <source>
        <dbReference type="Proteomes" id="UP000736328"/>
    </source>
</evidence>
<feature type="transmembrane region" description="Helical" evidence="5">
    <location>
        <begin position="455"/>
        <end position="473"/>
    </location>
</feature>
<name>A0A933I920_UNCT6</name>
<dbReference type="EMBL" id="JACQXR010000078">
    <property type="protein sequence ID" value="MBI4726746.1"/>
    <property type="molecule type" value="Genomic_DNA"/>
</dbReference>
<evidence type="ECO:0000256" key="4">
    <source>
        <dbReference type="ARBA" id="ARBA00023136"/>
    </source>
</evidence>
<dbReference type="Proteomes" id="UP000736328">
    <property type="component" value="Unassembled WGS sequence"/>
</dbReference>
<reference evidence="6" key="1">
    <citation type="submission" date="2020-07" db="EMBL/GenBank/DDBJ databases">
        <title>Huge and variable diversity of episymbiotic CPR bacteria and DPANN archaea in groundwater ecosystems.</title>
        <authorList>
            <person name="He C.Y."/>
            <person name="Keren R."/>
            <person name="Whittaker M."/>
            <person name="Farag I.F."/>
            <person name="Doudna J."/>
            <person name="Cate J.H.D."/>
            <person name="Banfield J.F."/>
        </authorList>
    </citation>
    <scope>NUCLEOTIDE SEQUENCE</scope>
    <source>
        <strain evidence="6">NC_groundwater_1520_Pr4_B-0.1um_53_5</strain>
    </source>
</reference>
<dbReference type="AlphaFoldDB" id="A0A933I920"/>
<dbReference type="PANTHER" id="PTHR47704">
    <property type="entry name" value="POTASSIUM TRANSPORTER KIMA"/>
    <property type="match status" value="1"/>
</dbReference>
<protein>
    <submittedName>
        <fullName evidence="6">APC family permease</fullName>
    </submittedName>
</protein>
<gene>
    <name evidence="6" type="ORF">HY768_05930</name>
</gene>
<feature type="transmembrane region" description="Helical" evidence="5">
    <location>
        <begin position="153"/>
        <end position="171"/>
    </location>
</feature>
<keyword evidence="4 5" id="KW-0472">Membrane</keyword>
<dbReference type="GO" id="GO:0016020">
    <property type="term" value="C:membrane"/>
    <property type="evidence" value="ECO:0007669"/>
    <property type="project" value="UniProtKB-SubCell"/>
</dbReference>
<proteinExistence type="predicted"/>
<evidence type="ECO:0000313" key="6">
    <source>
        <dbReference type="EMBL" id="MBI4726746.1"/>
    </source>
</evidence>
<dbReference type="Pfam" id="PF13520">
    <property type="entry name" value="AA_permease_2"/>
    <property type="match status" value="1"/>
</dbReference>
<keyword evidence="2 5" id="KW-0812">Transmembrane</keyword>
<feature type="transmembrane region" description="Helical" evidence="5">
    <location>
        <begin position="366"/>
        <end position="386"/>
    </location>
</feature>
<sequence length="660" mass="73097">MPFSESEFITKLVNKFRRTVIGGPKDVDDPKIFHKISLVALLAWIGLGADGLSSSSYGPEEAFRALGQHTYLAVFLALATALTVFIISYAYSRIIEHFPHGGGGYIVATHTLGEKAGVVSGAALLVDYILTITVSITACGAALFSFLPIQYHIYKIPFCAFLIVVLIILNLRGVKESVTALAPIFVVFFLTHIFMIGYGIFSHTFDFAPIIGDVHNSFKADLQTIGLLGVMAIFVRAYSLGAGTYTGIEAVSNGLQVMREPRVQTGKRTMALMAGSLAITAGGLFLCYLLLRVEPVHGRTLNAVLADALFGQWSFGKLLALITILSEGALLFVAAQTGFIDGPRVMSNMAVDSWLPHRFASLSERLTMNNGVLLMGISSLILLFYAKGSISMLVIMYSINVFLTFSLSETGMIRYFITHRKLEKDWKKHIPVHITGLILCLTILCIAVYEKFLHGGWLTLVITFVLVVFCYRIRNHYETVKKGSRELDEMLLDLPTTGSKNVEPLNPKEMTAVVLVNEYNGFGVHTLLSVIRNFPKLYKNFIFISVAVVDSGSFKGAREVDALKNSVEDSLKKYVDIARRFGFPADYRMDVGTEVIETASQLCQVVAKEYPRLTVFASKLIFTKESIFHRFLHNETPYALQQRLQWLGITTVVLPIRTKV</sequence>
<dbReference type="Gene3D" id="1.20.1740.10">
    <property type="entry name" value="Amino acid/polyamine transporter I"/>
    <property type="match status" value="1"/>
</dbReference>
<evidence type="ECO:0000256" key="2">
    <source>
        <dbReference type="ARBA" id="ARBA00022692"/>
    </source>
</evidence>
<feature type="transmembrane region" description="Helical" evidence="5">
    <location>
        <begin position="429"/>
        <end position="449"/>
    </location>
</feature>
<keyword evidence="3 5" id="KW-1133">Transmembrane helix</keyword>
<dbReference type="GO" id="GO:0022857">
    <property type="term" value="F:transmembrane transporter activity"/>
    <property type="evidence" value="ECO:0007669"/>
    <property type="project" value="InterPro"/>
</dbReference>
<dbReference type="PANTHER" id="PTHR47704:SF1">
    <property type="entry name" value="POTASSIUM TRANSPORTER KIMA"/>
    <property type="match status" value="1"/>
</dbReference>
<dbReference type="InterPro" id="IPR053153">
    <property type="entry name" value="APC_K+_Transporter"/>
</dbReference>
<evidence type="ECO:0000256" key="1">
    <source>
        <dbReference type="ARBA" id="ARBA00004141"/>
    </source>
</evidence>
<feature type="transmembrane region" description="Helical" evidence="5">
    <location>
        <begin position="178"/>
        <end position="201"/>
    </location>
</feature>
<evidence type="ECO:0000256" key="5">
    <source>
        <dbReference type="SAM" id="Phobius"/>
    </source>
</evidence>
<dbReference type="InterPro" id="IPR002293">
    <property type="entry name" value="AA/rel_permease1"/>
</dbReference>
<organism evidence="6 7">
    <name type="scientific">candidate division TA06 bacterium</name>
    <dbReference type="NCBI Taxonomy" id="2250710"/>
    <lineage>
        <taxon>Bacteria</taxon>
        <taxon>Bacteria division TA06</taxon>
    </lineage>
</organism>
<feature type="transmembrane region" description="Helical" evidence="5">
    <location>
        <begin position="125"/>
        <end position="147"/>
    </location>
</feature>
<comment type="caution">
    <text evidence="6">The sequence shown here is derived from an EMBL/GenBank/DDBJ whole genome shotgun (WGS) entry which is preliminary data.</text>
</comment>
<evidence type="ECO:0000256" key="3">
    <source>
        <dbReference type="ARBA" id="ARBA00022989"/>
    </source>
</evidence>
<feature type="transmembrane region" description="Helical" evidence="5">
    <location>
        <begin position="318"/>
        <end position="340"/>
    </location>
</feature>
<feature type="transmembrane region" description="Helical" evidence="5">
    <location>
        <begin position="69"/>
        <end position="91"/>
    </location>
</feature>
<comment type="subcellular location">
    <subcellularLocation>
        <location evidence="1">Membrane</location>
        <topology evidence="1">Multi-pass membrane protein</topology>
    </subcellularLocation>
</comment>
<feature type="transmembrane region" description="Helical" evidence="5">
    <location>
        <begin position="225"/>
        <end position="248"/>
    </location>
</feature>